<dbReference type="EMBL" id="JAFLHG010000020">
    <property type="protein sequence ID" value="MBT8799421.1"/>
    <property type="molecule type" value="Genomic_DNA"/>
</dbReference>
<evidence type="ECO:0000256" key="1">
    <source>
        <dbReference type="SAM" id="SignalP"/>
    </source>
</evidence>
<feature type="domain" description="Peptidase S12 Pab87-related C-terminal" evidence="3">
    <location>
        <begin position="452"/>
        <end position="532"/>
    </location>
</feature>
<dbReference type="SUPFAM" id="SSF56601">
    <property type="entry name" value="beta-lactamase/transpeptidase-like"/>
    <property type="match status" value="1"/>
</dbReference>
<dbReference type="Pfam" id="PF00144">
    <property type="entry name" value="Beta-lactamase"/>
    <property type="match status" value="1"/>
</dbReference>
<organism evidence="4 5">
    <name type="scientific">Microbacterium flavum</name>
    <dbReference type="NCBI Taxonomy" id="415216"/>
    <lineage>
        <taxon>Bacteria</taxon>
        <taxon>Bacillati</taxon>
        <taxon>Actinomycetota</taxon>
        <taxon>Actinomycetes</taxon>
        <taxon>Micrococcales</taxon>
        <taxon>Microbacteriaceae</taxon>
        <taxon>Microbacterium</taxon>
    </lineage>
</organism>
<dbReference type="PANTHER" id="PTHR46825:SF15">
    <property type="entry name" value="BETA-LACTAMASE-RELATED DOMAIN-CONTAINING PROTEIN"/>
    <property type="match status" value="1"/>
</dbReference>
<evidence type="ECO:0000259" key="2">
    <source>
        <dbReference type="Pfam" id="PF00144"/>
    </source>
</evidence>
<keyword evidence="1" id="KW-0732">Signal</keyword>
<protein>
    <submittedName>
        <fullName evidence="4">Serine hydrolase</fullName>
    </submittedName>
</protein>
<feature type="domain" description="Beta-lactamase-related" evidence="2">
    <location>
        <begin position="74"/>
        <end position="402"/>
    </location>
</feature>
<proteinExistence type="predicted"/>
<dbReference type="InterPro" id="IPR012338">
    <property type="entry name" value="Beta-lactam/transpept-like"/>
</dbReference>
<accession>A0ABS5XXZ2</accession>
<keyword evidence="4" id="KW-0378">Hydrolase</keyword>
<gene>
    <name evidence="4" type="ORF">J0P97_15290</name>
</gene>
<dbReference type="Pfam" id="PF11954">
    <property type="entry name" value="DUF3471"/>
    <property type="match status" value="1"/>
</dbReference>
<sequence>MPGAQHARRVVATTLAAAVVIGGATACTGDVTAGPSPAPTTPIDVGTAPNQDAIALYTGRDAAIAAALEKLPGHIEDALERSKVPGAQVAVVSGGKTVYTGAFGVKDVRTGDKVDDGTVFLIASMSKPISATVVAKAITDDPKLSWSTPVHDLLPSFEMGDPYVTAHATVGDYFAHRSGIPTGGGDDLEDLGFDRAYILAHLKEIPLAPFRTTYQYSNFGLTTGAEAIATSRGQTWEQTAKELLFDPLGMTSTTSSHADFLAIEDRAVQHARLGDDDFEPLFDRDPDAEAPAGGVASTATDIAKWMAMVLADGEHDGAPLIDAAPLTEAFSAQIVNSHNTALDQRPGHYGFGMNVGSAVGGRVVLSHSGAFSMGTGTAVSLVPDLDLGITMLTNGAPIGVPEAVNQAFLDDVMFGAQTRDWVDAFRARLEPFNHPVGDLAGQTAPAGATMGGSASDYVGTYTSPYFGTLTVTESGGALQGALGPDGGYTFAFTPWEGDTMAFVPTGENAPTGSLSSAVFTRSGGSVSGVTLTYFNGYPMVEEPSGLGVFTRVP</sequence>
<dbReference type="InterPro" id="IPR001466">
    <property type="entry name" value="Beta-lactam-related"/>
</dbReference>
<keyword evidence="5" id="KW-1185">Reference proteome</keyword>
<dbReference type="GO" id="GO:0016787">
    <property type="term" value="F:hydrolase activity"/>
    <property type="evidence" value="ECO:0007669"/>
    <property type="project" value="UniProtKB-KW"/>
</dbReference>
<dbReference type="PANTHER" id="PTHR46825">
    <property type="entry name" value="D-ALANYL-D-ALANINE-CARBOXYPEPTIDASE/ENDOPEPTIDASE AMPH"/>
    <property type="match status" value="1"/>
</dbReference>
<dbReference type="Gene3D" id="3.40.710.10">
    <property type="entry name" value="DD-peptidase/beta-lactamase superfamily"/>
    <property type="match status" value="1"/>
</dbReference>
<name>A0ABS5XXZ2_9MICO</name>
<comment type="caution">
    <text evidence="4">The sequence shown here is derived from an EMBL/GenBank/DDBJ whole genome shotgun (WGS) entry which is preliminary data.</text>
</comment>
<evidence type="ECO:0000313" key="4">
    <source>
        <dbReference type="EMBL" id="MBT8799421.1"/>
    </source>
</evidence>
<reference evidence="4 5" key="1">
    <citation type="submission" date="2021-03" db="EMBL/GenBank/DDBJ databases">
        <title>Microbacterium pauli sp. nov., isolated from microfiltered milk.</title>
        <authorList>
            <person name="Bellassi P."/>
            <person name="Fontana A."/>
            <person name="Callegari M.L."/>
            <person name="Lorenzo M."/>
            <person name="Cappa F."/>
        </authorList>
    </citation>
    <scope>NUCLEOTIDE SEQUENCE [LARGE SCALE GENOMIC DNA]</scope>
    <source>
        <strain evidence="4 5">DSM 18909</strain>
    </source>
</reference>
<dbReference type="Gene3D" id="2.40.128.600">
    <property type="match status" value="1"/>
</dbReference>
<dbReference type="Proteomes" id="UP000740605">
    <property type="component" value="Unassembled WGS sequence"/>
</dbReference>
<dbReference type="InterPro" id="IPR050491">
    <property type="entry name" value="AmpC-like"/>
</dbReference>
<feature type="signal peptide" evidence="1">
    <location>
        <begin position="1"/>
        <end position="26"/>
    </location>
</feature>
<feature type="chain" id="PRO_5047527207" evidence="1">
    <location>
        <begin position="27"/>
        <end position="553"/>
    </location>
</feature>
<dbReference type="InterPro" id="IPR021860">
    <property type="entry name" value="Peptidase_S12_Pab87-rel_C"/>
</dbReference>
<evidence type="ECO:0000259" key="3">
    <source>
        <dbReference type="Pfam" id="PF11954"/>
    </source>
</evidence>
<evidence type="ECO:0000313" key="5">
    <source>
        <dbReference type="Proteomes" id="UP000740605"/>
    </source>
</evidence>